<organism evidence="1 2">
    <name type="scientific">Haloechinothrix aidingensis</name>
    <dbReference type="NCBI Taxonomy" id="2752311"/>
    <lineage>
        <taxon>Bacteria</taxon>
        <taxon>Bacillati</taxon>
        <taxon>Actinomycetota</taxon>
        <taxon>Actinomycetes</taxon>
        <taxon>Pseudonocardiales</taxon>
        <taxon>Pseudonocardiaceae</taxon>
        <taxon>Haloechinothrix</taxon>
    </lineage>
</organism>
<protein>
    <submittedName>
        <fullName evidence="1">DUF2017 domain-containing protein</fullName>
    </submittedName>
</protein>
<dbReference type="InterPro" id="IPR018561">
    <property type="entry name" value="AosR"/>
</dbReference>
<sequence length="186" mass="20374">MKDWKRKGDHVVAEFAQQEAAVLRGLLRHIDDVLRARVDETPQDELAELTGMRSGPTTAPDDPVLSRLLPDFHRMDPDQPSEEDLESAAALRSLHEPELIDAKLGVASVVLETLPSGGGEVSLDLEQADAWLSAINDVRLALGTVLDINEETPEELPEDDPQASHLGVYHWLTYVQESLVQAVTAG</sequence>
<reference evidence="1 2" key="1">
    <citation type="submission" date="2020-07" db="EMBL/GenBank/DDBJ databases">
        <title>Genome of Haloechinothrix sp.</title>
        <authorList>
            <person name="Tang S.-K."/>
            <person name="Yang L."/>
            <person name="Zhu W.-Y."/>
        </authorList>
    </citation>
    <scope>NUCLEOTIDE SEQUENCE [LARGE SCALE GENOMIC DNA]</scope>
    <source>
        <strain evidence="1 2">YIM 98757</strain>
    </source>
</reference>
<evidence type="ECO:0000313" key="1">
    <source>
        <dbReference type="EMBL" id="MBA0125161.1"/>
    </source>
</evidence>
<comment type="caution">
    <text evidence="1">The sequence shown here is derived from an EMBL/GenBank/DDBJ whole genome shotgun (WGS) entry which is preliminary data.</text>
</comment>
<gene>
    <name evidence="1" type="ORF">H0B56_06365</name>
</gene>
<dbReference type="Proteomes" id="UP000582974">
    <property type="component" value="Unassembled WGS sequence"/>
</dbReference>
<dbReference type="RefSeq" id="WP_180891992.1">
    <property type="nucleotide sequence ID" value="NZ_JACCKD010000002.1"/>
</dbReference>
<accession>A0A838A975</accession>
<dbReference type="AlphaFoldDB" id="A0A838A975"/>
<dbReference type="EMBL" id="JACCKD010000002">
    <property type="protein sequence ID" value="MBA0125161.1"/>
    <property type="molecule type" value="Genomic_DNA"/>
</dbReference>
<evidence type="ECO:0000313" key="2">
    <source>
        <dbReference type="Proteomes" id="UP000582974"/>
    </source>
</evidence>
<proteinExistence type="predicted"/>
<keyword evidence="2" id="KW-1185">Reference proteome</keyword>
<name>A0A838A975_9PSEU</name>
<dbReference type="Pfam" id="PF09438">
    <property type="entry name" value="DUF2017"/>
    <property type="match status" value="1"/>
</dbReference>